<dbReference type="RefSeq" id="WP_304994883.1">
    <property type="nucleotide sequence ID" value="NZ_CP101717.1"/>
</dbReference>
<name>A0AB38YEV0_9GAMM</name>
<proteinExistence type="predicted"/>
<reference evidence="1" key="1">
    <citation type="submission" date="2022-07" db="EMBL/GenBank/DDBJ databases">
        <title>Complete genome sequence of Salinispirillum sp. LH10-3-1 capable of multiple carbohydrate inversion isolated from a soda lake.</title>
        <authorList>
            <person name="Liu J."/>
            <person name="Zhai Y."/>
            <person name="Zhang H."/>
            <person name="Yang H."/>
            <person name="Qu J."/>
            <person name="Li J."/>
        </authorList>
    </citation>
    <scope>NUCLEOTIDE SEQUENCE</scope>
    <source>
        <strain evidence="1">LH 10-3-1</strain>
    </source>
</reference>
<protein>
    <submittedName>
        <fullName evidence="1">GatB/YqeY domain-containing protein</fullName>
    </submittedName>
</protein>
<dbReference type="InterPro" id="IPR003789">
    <property type="entry name" value="Asn/Gln_tRNA_amidoTrase-B-like"/>
</dbReference>
<accession>A0AB38YEV0</accession>
<dbReference type="Gene3D" id="1.10.10.410">
    <property type="match status" value="1"/>
</dbReference>
<dbReference type="GO" id="GO:0016884">
    <property type="term" value="F:carbon-nitrogen ligase activity, with glutamine as amido-N-donor"/>
    <property type="evidence" value="ECO:0007669"/>
    <property type="project" value="InterPro"/>
</dbReference>
<dbReference type="InterPro" id="IPR023168">
    <property type="entry name" value="GatB_Yqey_C_2"/>
</dbReference>
<evidence type="ECO:0000313" key="1">
    <source>
        <dbReference type="EMBL" id="WLD57598.1"/>
    </source>
</evidence>
<sequence>MSLKADLTNAMKDAMRAQDKARLGAIRMMLSEIKRVEVDERIELSDERILAILDKMQKQRRDSVSQFAAAGRQDLVDVEEAELEVISQFLPAPLSEAELQALVQSAVNETGAQSMADMGKVMAILKPQVQGRADMTVVSKLVKACMG</sequence>
<dbReference type="EMBL" id="CP101717">
    <property type="protein sequence ID" value="WLD57598.1"/>
    <property type="molecule type" value="Genomic_DNA"/>
</dbReference>
<dbReference type="AlphaFoldDB" id="A0AB38YEV0"/>
<organism evidence="1">
    <name type="scientific">Salinispirillum sp. LH 10-3-1</name>
    <dbReference type="NCBI Taxonomy" id="2952525"/>
    <lineage>
        <taxon>Bacteria</taxon>
        <taxon>Pseudomonadati</taxon>
        <taxon>Pseudomonadota</taxon>
        <taxon>Gammaproteobacteria</taxon>
        <taxon>Oceanospirillales</taxon>
        <taxon>Saccharospirillaceae</taxon>
        <taxon>Salinispirillum</taxon>
    </lineage>
</organism>
<gene>
    <name evidence="1" type="ORF">NFC81_12880</name>
</gene>
<dbReference type="InterPro" id="IPR042184">
    <property type="entry name" value="YqeY/Aim41_N"/>
</dbReference>
<dbReference type="SUPFAM" id="SSF89095">
    <property type="entry name" value="GatB/YqeY motif"/>
    <property type="match status" value="1"/>
</dbReference>
<dbReference type="PANTHER" id="PTHR28055:SF1">
    <property type="entry name" value="ALTERED INHERITANCE OF MITOCHONDRIA PROTEIN 41, MITOCHONDRIAL"/>
    <property type="match status" value="1"/>
</dbReference>
<dbReference type="PANTHER" id="PTHR28055">
    <property type="entry name" value="ALTERED INHERITANCE OF MITOCHONDRIA PROTEIN 41, MITOCHONDRIAL"/>
    <property type="match status" value="1"/>
</dbReference>
<dbReference type="Gene3D" id="1.10.1510.10">
    <property type="entry name" value="Uncharacterised protein YqeY/AIM41 PF09424, N-terminal domain"/>
    <property type="match status" value="1"/>
</dbReference>
<dbReference type="InterPro" id="IPR019004">
    <property type="entry name" value="YqeY/Aim41"/>
</dbReference>
<dbReference type="Pfam" id="PF09424">
    <property type="entry name" value="YqeY"/>
    <property type="match status" value="1"/>
</dbReference>